<evidence type="ECO:0000256" key="2">
    <source>
        <dbReference type="ARBA" id="ARBA00022475"/>
    </source>
</evidence>
<evidence type="ECO:0000256" key="5">
    <source>
        <dbReference type="ARBA" id="ARBA00023136"/>
    </source>
</evidence>
<keyword evidence="3 6" id="KW-0812">Transmembrane</keyword>
<keyword evidence="2" id="KW-1003">Cell membrane</keyword>
<proteinExistence type="predicted"/>
<dbReference type="AlphaFoldDB" id="A0A370DCX2"/>
<accession>A0A370DCX2</accession>
<dbReference type="InterPro" id="IPR010432">
    <property type="entry name" value="RDD"/>
</dbReference>
<dbReference type="PANTHER" id="PTHR36115">
    <property type="entry name" value="PROLINE-RICH ANTIGEN HOMOLOG-RELATED"/>
    <property type="match status" value="1"/>
</dbReference>
<comment type="subcellular location">
    <subcellularLocation>
        <location evidence="1">Cell membrane</location>
        <topology evidence="1">Multi-pass membrane protein</topology>
    </subcellularLocation>
</comment>
<dbReference type="PANTHER" id="PTHR36115:SF4">
    <property type="entry name" value="MEMBRANE PROTEIN"/>
    <property type="match status" value="1"/>
</dbReference>
<evidence type="ECO:0000256" key="3">
    <source>
        <dbReference type="ARBA" id="ARBA00022692"/>
    </source>
</evidence>
<feature type="transmembrane region" description="Helical" evidence="6">
    <location>
        <begin position="118"/>
        <end position="137"/>
    </location>
</feature>
<organism evidence="8 9">
    <name type="scientific">endosymbiont of Galathealinum brachiosum</name>
    <dbReference type="NCBI Taxonomy" id="2200906"/>
    <lineage>
        <taxon>Bacteria</taxon>
        <taxon>Pseudomonadati</taxon>
        <taxon>Pseudomonadota</taxon>
        <taxon>Gammaproteobacteria</taxon>
        <taxon>sulfur-oxidizing symbionts</taxon>
    </lineage>
</organism>
<feature type="domain" description="RDD" evidence="7">
    <location>
        <begin position="23"/>
        <end position="150"/>
    </location>
</feature>
<gene>
    <name evidence="8" type="ORF">DIZ80_09050</name>
</gene>
<dbReference type="EMBL" id="QFXC01000011">
    <property type="protein sequence ID" value="RDH82430.1"/>
    <property type="molecule type" value="Genomic_DNA"/>
</dbReference>
<evidence type="ECO:0000256" key="4">
    <source>
        <dbReference type="ARBA" id="ARBA00022989"/>
    </source>
</evidence>
<dbReference type="InterPro" id="IPR051791">
    <property type="entry name" value="Pra-immunoreactive"/>
</dbReference>
<dbReference type="GO" id="GO:0005886">
    <property type="term" value="C:plasma membrane"/>
    <property type="evidence" value="ECO:0007669"/>
    <property type="project" value="UniProtKB-SubCell"/>
</dbReference>
<name>A0A370DCX2_9GAMM</name>
<dbReference type="Pfam" id="PF06271">
    <property type="entry name" value="RDD"/>
    <property type="match status" value="1"/>
</dbReference>
<dbReference type="Proteomes" id="UP000254266">
    <property type="component" value="Unassembled WGS sequence"/>
</dbReference>
<evidence type="ECO:0000259" key="7">
    <source>
        <dbReference type="Pfam" id="PF06271"/>
    </source>
</evidence>
<keyword evidence="4 6" id="KW-1133">Transmembrane helix</keyword>
<keyword evidence="9" id="KW-1185">Reference proteome</keyword>
<sequence length="157" mass="17627">MNQNPYQSPNSDVAIEGRGDLIYAGFWVRIGAHIIDTILIIIITWPILFAVYGKGYFNSESIVAGPWDILISYVFPALAVILFWNYRAATPGKILLKIKIIDDKTGGKLTTGQCVGRYFAYIISILPLMLGIFWVAFDKKKQGWHDKLAGTVCIRDK</sequence>
<protein>
    <submittedName>
        <fullName evidence="8">RDD family protein</fullName>
    </submittedName>
</protein>
<feature type="transmembrane region" description="Helical" evidence="6">
    <location>
        <begin position="30"/>
        <end position="52"/>
    </location>
</feature>
<keyword evidence="5 6" id="KW-0472">Membrane</keyword>
<evidence type="ECO:0000313" key="8">
    <source>
        <dbReference type="EMBL" id="RDH82430.1"/>
    </source>
</evidence>
<feature type="transmembrane region" description="Helical" evidence="6">
    <location>
        <begin position="64"/>
        <end position="86"/>
    </location>
</feature>
<comment type="caution">
    <text evidence="8">The sequence shown here is derived from an EMBL/GenBank/DDBJ whole genome shotgun (WGS) entry which is preliminary data.</text>
</comment>
<reference evidence="8 9" key="1">
    <citation type="journal article" date="2018" name="ISME J.">
        <title>Endosymbiont genomes yield clues of tubeworm success.</title>
        <authorList>
            <person name="Li Y."/>
            <person name="Liles M.R."/>
            <person name="Halanych K.M."/>
        </authorList>
    </citation>
    <scope>NUCLEOTIDE SEQUENCE [LARGE SCALE GENOMIC DNA]</scope>
    <source>
        <strain evidence="8">A1464</strain>
    </source>
</reference>
<evidence type="ECO:0000256" key="6">
    <source>
        <dbReference type="SAM" id="Phobius"/>
    </source>
</evidence>
<evidence type="ECO:0000313" key="9">
    <source>
        <dbReference type="Proteomes" id="UP000254266"/>
    </source>
</evidence>
<evidence type="ECO:0000256" key="1">
    <source>
        <dbReference type="ARBA" id="ARBA00004651"/>
    </source>
</evidence>